<comment type="cofactor">
    <cofactor evidence="1">
        <name>Mg(2+)</name>
        <dbReference type="ChEBI" id="CHEBI:18420"/>
    </cofactor>
</comment>
<evidence type="ECO:0000313" key="6">
    <source>
        <dbReference type="Proteomes" id="UP000546031"/>
    </source>
</evidence>
<dbReference type="InterPro" id="IPR036849">
    <property type="entry name" value="Enolase-like_C_sf"/>
</dbReference>
<dbReference type="PROSITE" id="PS00909">
    <property type="entry name" value="MR_MLE_2"/>
    <property type="match status" value="1"/>
</dbReference>
<dbReference type="GO" id="GO:0000287">
    <property type="term" value="F:magnesium ion binding"/>
    <property type="evidence" value="ECO:0007669"/>
    <property type="project" value="TreeGrafter"/>
</dbReference>
<evidence type="ECO:0000259" key="4">
    <source>
        <dbReference type="SMART" id="SM00922"/>
    </source>
</evidence>
<dbReference type="PANTHER" id="PTHR13794:SF58">
    <property type="entry name" value="MITOCHONDRIAL ENOLASE SUPERFAMILY MEMBER 1"/>
    <property type="match status" value="1"/>
</dbReference>
<proteinExistence type="predicted"/>
<protein>
    <submittedName>
        <fullName evidence="5">Fuconate dehydratase</fullName>
    </submittedName>
</protein>
<dbReference type="PANTHER" id="PTHR13794">
    <property type="entry name" value="ENOLASE SUPERFAMILY, MANDELATE RACEMASE"/>
    <property type="match status" value="1"/>
</dbReference>
<sequence>MPISNFTTHDVRFPTSAHGHGSDARNGDPDYSCAYLKLYDGAELLGQGLTFTIGRGNELCVAAVQTLAEKVIGYSLDDFEADFGLASRLVLGDSQLRWLGPEKGVVHLAAAAVVNAVWDALAKRAGLPLWRYVCSIDPDRLLDAVDFTHISDFLAPEEALEWLEELRPTRSLRIKHLEEAGYPAYTTSVGWIGYDDHQLIQRLLAAREEGWTHFKLKVGRDLEEDRRRCRLFRDTLGSEVKLSLDANQVWGRDEAIHWVGALAEFDIHWIEEPVHPDDILAHREVAKAISPIGVASGEHAHNQVMFKQFLQARAIAFCQIDACRLAGVNENLAVMLMARKAGIPVCPHAGGVGLCEYVQHLSMIDYVCLSGSMDGRVIEHAGDLHDHFEEPIDVRGGRYFPPKRAGYSVDLREESLGAFSFPDGSFWLQKRD</sequence>
<dbReference type="InterPro" id="IPR046945">
    <property type="entry name" value="RHMD-like"/>
</dbReference>
<dbReference type="Gene3D" id="3.20.20.120">
    <property type="entry name" value="Enolase-like C-terminal domain"/>
    <property type="match status" value="1"/>
</dbReference>
<dbReference type="SUPFAM" id="SSF54826">
    <property type="entry name" value="Enolase N-terminal domain-like"/>
    <property type="match status" value="1"/>
</dbReference>
<reference evidence="5 6" key="1">
    <citation type="submission" date="2020-06" db="EMBL/GenBank/DDBJ databases">
        <title>Altererythrobacter lutimaris sp. nov., a marine bacterium isolated from a tidal flat.</title>
        <authorList>
            <person name="Kim D."/>
            <person name="Yoo Y."/>
            <person name="Kim J.-J."/>
        </authorList>
    </citation>
    <scope>NUCLEOTIDE SEQUENCE [LARGE SCALE GENOMIC DNA]</scope>
    <source>
        <strain evidence="5 6">JGD-16</strain>
    </source>
</reference>
<dbReference type="Pfam" id="PF02746">
    <property type="entry name" value="MR_MLE_N"/>
    <property type="match status" value="1"/>
</dbReference>
<dbReference type="GO" id="GO:0016052">
    <property type="term" value="P:carbohydrate catabolic process"/>
    <property type="evidence" value="ECO:0007669"/>
    <property type="project" value="TreeGrafter"/>
</dbReference>
<keyword evidence="6" id="KW-1185">Reference proteome</keyword>
<keyword evidence="3" id="KW-0460">Magnesium</keyword>
<keyword evidence="2" id="KW-0479">Metal-binding</keyword>
<dbReference type="EMBL" id="JABWTA010000001">
    <property type="protein sequence ID" value="NVE94370.1"/>
    <property type="molecule type" value="Genomic_DNA"/>
</dbReference>
<feature type="domain" description="Mandelate racemase/muconate lactonizing enzyme C-terminal" evidence="4">
    <location>
        <begin position="196"/>
        <end position="292"/>
    </location>
</feature>
<dbReference type="RefSeq" id="WP_176272653.1">
    <property type="nucleotide sequence ID" value="NZ_JABWTA010000001.1"/>
</dbReference>
<dbReference type="GO" id="GO:0016836">
    <property type="term" value="F:hydro-lyase activity"/>
    <property type="evidence" value="ECO:0007669"/>
    <property type="project" value="TreeGrafter"/>
</dbReference>
<evidence type="ECO:0000256" key="2">
    <source>
        <dbReference type="ARBA" id="ARBA00022723"/>
    </source>
</evidence>
<evidence type="ECO:0000313" key="5">
    <source>
        <dbReference type="EMBL" id="NVE94370.1"/>
    </source>
</evidence>
<evidence type="ECO:0000256" key="1">
    <source>
        <dbReference type="ARBA" id="ARBA00001946"/>
    </source>
</evidence>
<dbReference type="InterPro" id="IPR029065">
    <property type="entry name" value="Enolase_C-like"/>
</dbReference>
<dbReference type="InterPro" id="IPR029017">
    <property type="entry name" value="Enolase-like_N"/>
</dbReference>
<dbReference type="SUPFAM" id="SSF51604">
    <property type="entry name" value="Enolase C-terminal domain-like"/>
    <property type="match status" value="1"/>
</dbReference>
<dbReference type="AlphaFoldDB" id="A0A850HA66"/>
<dbReference type="Proteomes" id="UP000546031">
    <property type="component" value="Unassembled WGS sequence"/>
</dbReference>
<dbReference type="GO" id="GO:0009063">
    <property type="term" value="P:amino acid catabolic process"/>
    <property type="evidence" value="ECO:0007669"/>
    <property type="project" value="InterPro"/>
</dbReference>
<dbReference type="SFLD" id="SFLDG00179">
    <property type="entry name" value="mandelate_racemase"/>
    <property type="match status" value="1"/>
</dbReference>
<organism evidence="5 6">
    <name type="scientific">Altererythrobacter lutimaris</name>
    <dbReference type="NCBI Taxonomy" id="2743979"/>
    <lineage>
        <taxon>Bacteria</taxon>
        <taxon>Pseudomonadati</taxon>
        <taxon>Pseudomonadota</taxon>
        <taxon>Alphaproteobacteria</taxon>
        <taxon>Sphingomonadales</taxon>
        <taxon>Erythrobacteraceae</taxon>
        <taxon>Altererythrobacter</taxon>
    </lineage>
</organism>
<dbReference type="Pfam" id="PF13378">
    <property type="entry name" value="MR_MLE_C"/>
    <property type="match status" value="1"/>
</dbReference>
<dbReference type="InterPro" id="IPR013341">
    <property type="entry name" value="Mandelate_racemase_N_dom"/>
</dbReference>
<evidence type="ECO:0000256" key="3">
    <source>
        <dbReference type="ARBA" id="ARBA00022842"/>
    </source>
</evidence>
<dbReference type="InterPro" id="IPR018110">
    <property type="entry name" value="Mandel_Rmase/mucon_lact_enz_CS"/>
</dbReference>
<comment type="caution">
    <text evidence="5">The sequence shown here is derived from an EMBL/GenBank/DDBJ whole genome shotgun (WGS) entry which is preliminary data.</text>
</comment>
<dbReference type="SFLD" id="SFLDS00001">
    <property type="entry name" value="Enolase"/>
    <property type="match status" value="1"/>
</dbReference>
<dbReference type="InterPro" id="IPR013342">
    <property type="entry name" value="Mandelate_racemase_C"/>
</dbReference>
<name>A0A850HA66_9SPHN</name>
<dbReference type="SMART" id="SM00922">
    <property type="entry name" value="MR_MLE"/>
    <property type="match status" value="1"/>
</dbReference>
<dbReference type="Gene3D" id="3.30.390.10">
    <property type="entry name" value="Enolase-like, N-terminal domain"/>
    <property type="match status" value="1"/>
</dbReference>
<accession>A0A850HA66</accession>
<gene>
    <name evidence="5" type="ORF">HUO12_05590</name>
</gene>